<organism evidence="1 2">
    <name type="scientific">Araneus ventricosus</name>
    <name type="common">Orbweaver spider</name>
    <name type="synonym">Epeira ventricosa</name>
    <dbReference type="NCBI Taxonomy" id="182803"/>
    <lineage>
        <taxon>Eukaryota</taxon>
        <taxon>Metazoa</taxon>
        <taxon>Ecdysozoa</taxon>
        <taxon>Arthropoda</taxon>
        <taxon>Chelicerata</taxon>
        <taxon>Arachnida</taxon>
        <taxon>Araneae</taxon>
        <taxon>Araneomorphae</taxon>
        <taxon>Entelegynae</taxon>
        <taxon>Araneoidea</taxon>
        <taxon>Araneidae</taxon>
        <taxon>Araneus</taxon>
    </lineage>
</organism>
<comment type="caution">
    <text evidence="1">The sequence shown here is derived from an EMBL/GenBank/DDBJ whole genome shotgun (WGS) entry which is preliminary data.</text>
</comment>
<accession>A0A4Y2K6B3</accession>
<evidence type="ECO:0000313" key="2">
    <source>
        <dbReference type="Proteomes" id="UP000499080"/>
    </source>
</evidence>
<reference evidence="1 2" key="1">
    <citation type="journal article" date="2019" name="Sci. Rep.">
        <title>Orb-weaving spider Araneus ventricosus genome elucidates the spidroin gene catalogue.</title>
        <authorList>
            <person name="Kono N."/>
            <person name="Nakamura H."/>
            <person name="Ohtoshi R."/>
            <person name="Moran D.A.P."/>
            <person name="Shinohara A."/>
            <person name="Yoshida Y."/>
            <person name="Fujiwara M."/>
            <person name="Mori M."/>
            <person name="Tomita M."/>
            <person name="Arakawa K."/>
        </authorList>
    </citation>
    <scope>NUCLEOTIDE SEQUENCE [LARGE SCALE GENOMIC DNA]</scope>
</reference>
<dbReference type="Proteomes" id="UP000499080">
    <property type="component" value="Unassembled WGS sequence"/>
</dbReference>
<sequence>MIRPVCTFPSASSRPEWVNKKKDGLGDAIKNRMFFQNRGKDNYLFVLSLHQDCFANLQQACIAIRWLYLSRRTCGKRVLQARVVLAVTAKLTHVRFKFDASNLP</sequence>
<proteinExistence type="predicted"/>
<dbReference type="EMBL" id="BGPR01004276">
    <property type="protein sequence ID" value="GBM97861.1"/>
    <property type="molecule type" value="Genomic_DNA"/>
</dbReference>
<evidence type="ECO:0000313" key="1">
    <source>
        <dbReference type="EMBL" id="GBM97861.1"/>
    </source>
</evidence>
<dbReference type="AlphaFoldDB" id="A0A4Y2K6B3"/>
<name>A0A4Y2K6B3_ARAVE</name>
<gene>
    <name evidence="1" type="ORF">AVEN_176130_1</name>
</gene>
<keyword evidence="2" id="KW-1185">Reference proteome</keyword>
<protein>
    <submittedName>
        <fullName evidence="1">Uncharacterized protein</fullName>
    </submittedName>
</protein>